<name>A0ACC0WWL7_9STRA</name>
<organism evidence="1 2">
    <name type="scientific">Peronosclerospora sorghi</name>
    <dbReference type="NCBI Taxonomy" id="230839"/>
    <lineage>
        <taxon>Eukaryota</taxon>
        <taxon>Sar</taxon>
        <taxon>Stramenopiles</taxon>
        <taxon>Oomycota</taxon>
        <taxon>Peronosporomycetes</taxon>
        <taxon>Peronosporales</taxon>
        <taxon>Peronosporaceae</taxon>
        <taxon>Peronosclerospora</taxon>
    </lineage>
</organism>
<evidence type="ECO:0000313" key="2">
    <source>
        <dbReference type="Proteomes" id="UP001163321"/>
    </source>
</evidence>
<proteinExistence type="predicted"/>
<evidence type="ECO:0000313" key="1">
    <source>
        <dbReference type="EMBL" id="KAI9923085.1"/>
    </source>
</evidence>
<dbReference type="Proteomes" id="UP001163321">
    <property type="component" value="Chromosome 1"/>
</dbReference>
<reference evidence="1 2" key="1">
    <citation type="journal article" date="2022" name="bioRxiv">
        <title>The genome of the oomycete Peronosclerospora sorghi, a cosmopolitan pathogen of maize and sorghum, is inflated with dispersed pseudogenes.</title>
        <authorList>
            <person name="Fletcher K."/>
            <person name="Martin F."/>
            <person name="Isakeit T."/>
            <person name="Cavanaugh K."/>
            <person name="Magill C."/>
            <person name="Michelmore R."/>
        </authorList>
    </citation>
    <scope>NUCLEOTIDE SEQUENCE [LARGE SCALE GENOMIC DNA]</scope>
    <source>
        <strain evidence="1">P6</strain>
    </source>
</reference>
<dbReference type="EMBL" id="CM047580">
    <property type="protein sequence ID" value="KAI9923085.1"/>
    <property type="molecule type" value="Genomic_DNA"/>
</dbReference>
<accession>A0ACC0WWL7</accession>
<keyword evidence="2" id="KW-1185">Reference proteome</keyword>
<sequence>METDLCTFHTLSNRLMSSIHTLIGSMHNAITCSTRCRTAFKRVAFVPPRPWRFFTSSGENDSWKNPFEIDLNPLQTPQRTSPMVSTEDAKRASALQVASAQEEMNQLHDEMANVFREKVAEYGETTSASGTQFAPNIKHKNREIKTPDVLLVLGPCSFVQDVWIDGEMKKVEFWPWIRARAADLKMKVKSFHYDLESLVVKKILAARANQVIVLYWSSKYTQLLGSYLPYRLTIVWWAFLVSLTKSPFVRQALELTHSKIILVSPSNVEHGPLPSNVIGVLSGFQDQALVLALNAVANLRATIPKQDKNT</sequence>
<gene>
    <name evidence="1" type="ORF">PsorP6_000742</name>
</gene>
<protein>
    <submittedName>
        <fullName evidence="1">Uncharacterized protein</fullName>
    </submittedName>
</protein>
<comment type="caution">
    <text evidence="1">The sequence shown here is derived from an EMBL/GenBank/DDBJ whole genome shotgun (WGS) entry which is preliminary data.</text>
</comment>